<gene>
    <name evidence="3" type="ORF">F6V30_02485</name>
</gene>
<keyword evidence="4" id="KW-1185">Reference proteome</keyword>
<feature type="region of interest" description="Disordered" evidence="1">
    <location>
        <begin position="40"/>
        <end position="121"/>
    </location>
</feature>
<evidence type="ECO:0000313" key="3">
    <source>
        <dbReference type="EMBL" id="KAB0671466.1"/>
    </source>
</evidence>
<proteinExistence type="predicted"/>
<dbReference type="Proteomes" id="UP000798046">
    <property type="component" value="Unassembled WGS sequence"/>
</dbReference>
<feature type="signal peptide" evidence="2">
    <location>
        <begin position="1"/>
        <end position="23"/>
    </location>
</feature>
<feature type="compositionally biased region" description="Basic and acidic residues" evidence="1">
    <location>
        <begin position="83"/>
        <end position="97"/>
    </location>
</feature>
<protein>
    <submittedName>
        <fullName evidence="3">Uncharacterized protein</fullName>
    </submittedName>
</protein>
<name>A0ABQ6TQZ6_9BACT</name>
<dbReference type="EMBL" id="VZRA01000001">
    <property type="protein sequence ID" value="KAB0671466.1"/>
    <property type="molecule type" value="Genomic_DNA"/>
</dbReference>
<feature type="compositionally biased region" description="Low complexity" evidence="1">
    <location>
        <begin position="105"/>
        <end position="121"/>
    </location>
</feature>
<comment type="caution">
    <text evidence="3">The sequence shown here is derived from an EMBL/GenBank/DDBJ whole genome shotgun (WGS) entry which is preliminary data.</text>
</comment>
<accession>A0ABQ6TQZ6</accession>
<organism evidence="3 4">
    <name type="scientific">Oryzomonas sagensis</name>
    <dbReference type="NCBI Taxonomy" id="2603857"/>
    <lineage>
        <taxon>Bacteria</taxon>
        <taxon>Pseudomonadati</taxon>
        <taxon>Thermodesulfobacteriota</taxon>
        <taxon>Desulfuromonadia</taxon>
        <taxon>Geobacterales</taxon>
        <taxon>Geobacteraceae</taxon>
        <taxon>Oryzomonas</taxon>
    </lineage>
</organism>
<sequence>MLKMAKNLLPALLMAALPAQVRAGAGHGTIRETDTQIIIEYTGDAADKPADSKAAGQPGPQQQAPAPAPQAGGNGAATTQQQDEARRKQEEAREAARSGRGGRAAGPSRGSRATSGSDNPE</sequence>
<keyword evidence="2" id="KW-0732">Signal</keyword>
<evidence type="ECO:0000313" key="4">
    <source>
        <dbReference type="Proteomes" id="UP000798046"/>
    </source>
</evidence>
<reference evidence="3 4" key="1">
    <citation type="journal article" date="2020" name="Microorganisms">
        <title>Description of Three Novel Members in the Family Geobacteraceae, Oryzomonas japonicum gen. nov., sp. nov., Oryzomonas sagensis sp. nov., and Oryzomonas ruber sp. nov.</title>
        <authorList>
            <person name="Xu Z."/>
            <person name="Masuda Y."/>
            <person name="Hayakawa C."/>
            <person name="Ushijima N."/>
            <person name="Kawano K."/>
            <person name="Shiratori Y."/>
            <person name="Senoo K."/>
            <person name="Itoh H."/>
        </authorList>
    </citation>
    <scope>NUCLEOTIDE SEQUENCE [LARGE SCALE GENOMIC DNA]</scope>
    <source>
        <strain evidence="3 4">Red100</strain>
    </source>
</reference>
<feature type="compositionally biased region" description="Low complexity" evidence="1">
    <location>
        <begin position="52"/>
        <end position="82"/>
    </location>
</feature>
<feature type="chain" id="PRO_5046969112" evidence="2">
    <location>
        <begin position="24"/>
        <end position="121"/>
    </location>
</feature>
<dbReference type="RefSeq" id="WP_151154924.1">
    <property type="nucleotide sequence ID" value="NZ_VZRA01000001.1"/>
</dbReference>
<evidence type="ECO:0000256" key="2">
    <source>
        <dbReference type="SAM" id="SignalP"/>
    </source>
</evidence>
<evidence type="ECO:0000256" key="1">
    <source>
        <dbReference type="SAM" id="MobiDB-lite"/>
    </source>
</evidence>